<sequence length="104" mass="11193">MDKDLIAAFEGLNDGLTDSLVIVNQTMTTFGERQFEQGELLETIVKLLTPKPQEGPTTTEAIEKLVTVIEASATAQVAAIRELTRAVKAIPGETVALLAQRQSP</sequence>
<name>A0ABT8A063_9PROT</name>
<protein>
    <submittedName>
        <fullName evidence="1">Uncharacterized protein</fullName>
    </submittedName>
</protein>
<dbReference type="EMBL" id="JAUFPN010000015">
    <property type="protein sequence ID" value="MDN3563112.1"/>
    <property type="molecule type" value="Genomic_DNA"/>
</dbReference>
<keyword evidence="2" id="KW-1185">Reference proteome</keyword>
<gene>
    <name evidence="1" type="ORF">QWZ14_01810</name>
</gene>
<dbReference type="Proteomes" id="UP001529369">
    <property type="component" value="Unassembled WGS sequence"/>
</dbReference>
<reference evidence="2" key="1">
    <citation type="journal article" date="2019" name="Int. J. Syst. Evol. Microbiol.">
        <title>The Global Catalogue of Microorganisms (GCM) 10K type strain sequencing project: providing services to taxonomists for standard genome sequencing and annotation.</title>
        <authorList>
            <consortium name="The Broad Institute Genomics Platform"/>
            <consortium name="The Broad Institute Genome Sequencing Center for Infectious Disease"/>
            <person name="Wu L."/>
            <person name="Ma J."/>
        </authorList>
    </citation>
    <scope>NUCLEOTIDE SEQUENCE [LARGE SCALE GENOMIC DNA]</scope>
    <source>
        <strain evidence="2">CECT 7131</strain>
    </source>
</reference>
<dbReference type="RefSeq" id="WP_290314845.1">
    <property type="nucleotide sequence ID" value="NZ_JAUFPN010000015.1"/>
</dbReference>
<comment type="caution">
    <text evidence="1">The sequence shown here is derived from an EMBL/GenBank/DDBJ whole genome shotgun (WGS) entry which is preliminary data.</text>
</comment>
<proteinExistence type="predicted"/>
<accession>A0ABT8A063</accession>
<organism evidence="1 2">
    <name type="scientific">Paeniroseomonas aquatica</name>
    <dbReference type="NCBI Taxonomy" id="373043"/>
    <lineage>
        <taxon>Bacteria</taxon>
        <taxon>Pseudomonadati</taxon>
        <taxon>Pseudomonadota</taxon>
        <taxon>Alphaproteobacteria</taxon>
        <taxon>Acetobacterales</taxon>
        <taxon>Acetobacteraceae</taxon>
        <taxon>Paeniroseomonas</taxon>
    </lineage>
</organism>
<evidence type="ECO:0000313" key="2">
    <source>
        <dbReference type="Proteomes" id="UP001529369"/>
    </source>
</evidence>
<evidence type="ECO:0000313" key="1">
    <source>
        <dbReference type="EMBL" id="MDN3563112.1"/>
    </source>
</evidence>